<dbReference type="EMBL" id="BQNB010012512">
    <property type="protein sequence ID" value="GJT04492.1"/>
    <property type="molecule type" value="Genomic_DNA"/>
</dbReference>
<reference evidence="2" key="1">
    <citation type="journal article" date="2022" name="Int. J. Mol. Sci.">
        <title>Draft Genome of Tanacetum Coccineum: Genomic Comparison of Closely Related Tanacetum-Family Plants.</title>
        <authorList>
            <person name="Yamashiro T."/>
            <person name="Shiraishi A."/>
            <person name="Nakayama K."/>
            <person name="Satake H."/>
        </authorList>
    </citation>
    <scope>NUCLEOTIDE SEQUENCE</scope>
</reference>
<feature type="domain" description="Reverse transcriptase Ty1/copia-type" evidence="1">
    <location>
        <begin position="7"/>
        <end position="98"/>
    </location>
</feature>
<keyword evidence="3" id="KW-1185">Reference proteome</keyword>
<organism evidence="2 3">
    <name type="scientific">Tanacetum coccineum</name>
    <dbReference type="NCBI Taxonomy" id="301880"/>
    <lineage>
        <taxon>Eukaryota</taxon>
        <taxon>Viridiplantae</taxon>
        <taxon>Streptophyta</taxon>
        <taxon>Embryophyta</taxon>
        <taxon>Tracheophyta</taxon>
        <taxon>Spermatophyta</taxon>
        <taxon>Magnoliopsida</taxon>
        <taxon>eudicotyledons</taxon>
        <taxon>Gunneridae</taxon>
        <taxon>Pentapetalae</taxon>
        <taxon>asterids</taxon>
        <taxon>campanulids</taxon>
        <taxon>Asterales</taxon>
        <taxon>Asteraceae</taxon>
        <taxon>Asteroideae</taxon>
        <taxon>Anthemideae</taxon>
        <taxon>Anthemidinae</taxon>
        <taxon>Tanacetum</taxon>
    </lineage>
</organism>
<dbReference type="Proteomes" id="UP001151760">
    <property type="component" value="Unassembled WGS sequence"/>
</dbReference>
<dbReference type="Gene3D" id="3.60.10.10">
    <property type="entry name" value="Endonuclease/exonuclease/phosphatase"/>
    <property type="match status" value="1"/>
</dbReference>
<gene>
    <name evidence="2" type="ORF">Tco_0838954</name>
</gene>
<dbReference type="InterPro" id="IPR036691">
    <property type="entry name" value="Endo/exonu/phosph_ase_sf"/>
</dbReference>
<accession>A0ABQ5AS47</accession>
<name>A0ABQ5AS47_9ASTR</name>
<dbReference type="PANTHER" id="PTHR23227">
    <property type="entry name" value="BUCENTAUR RELATED"/>
    <property type="match status" value="1"/>
</dbReference>
<evidence type="ECO:0000259" key="1">
    <source>
        <dbReference type="Pfam" id="PF07727"/>
    </source>
</evidence>
<protein>
    <submittedName>
        <fullName evidence="2">Ribonuclease H-like domain-containing protein</fullName>
    </submittedName>
</protein>
<dbReference type="InterPro" id="IPR027124">
    <property type="entry name" value="Swc5/CFDP1/2"/>
</dbReference>
<dbReference type="PANTHER" id="PTHR23227:SF67">
    <property type="entry name" value="CRANIOFACIAL DEVELOPMENT PROTEIN 2-LIKE"/>
    <property type="match status" value="1"/>
</dbReference>
<evidence type="ECO:0000313" key="2">
    <source>
        <dbReference type="EMBL" id="GJT04492.1"/>
    </source>
</evidence>
<sequence>MKAKAFIKWVISLAISRHWPVHQLDVKNTFLHGSLSETVYMHQPPGFRDPRHPDHVCLLQRSLYGLKQAPRAWFQRFTAYAARVGFHHSRCDSSLFIYRAQARLWACGPLGLVKYINFGYGVRNEEGQTILDFEFTAAHDLVVVNSFFNKRDAHLITYHSGDHDTQIDCMLVRRGDLRVCKDCKVFPGEVCLSQHRFLALDIHIKRRPRSTKMTVKPRILWKSLYGEASEVFRARVGSYPRGGR</sequence>
<evidence type="ECO:0000313" key="3">
    <source>
        <dbReference type="Proteomes" id="UP001151760"/>
    </source>
</evidence>
<comment type="caution">
    <text evidence="2">The sequence shown here is derived from an EMBL/GenBank/DDBJ whole genome shotgun (WGS) entry which is preliminary data.</text>
</comment>
<proteinExistence type="predicted"/>
<dbReference type="InterPro" id="IPR043502">
    <property type="entry name" value="DNA/RNA_pol_sf"/>
</dbReference>
<dbReference type="InterPro" id="IPR013103">
    <property type="entry name" value="RVT_2"/>
</dbReference>
<dbReference type="Pfam" id="PF07727">
    <property type="entry name" value="RVT_2"/>
    <property type="match status" value="1"/>
</dbReference>
<reference evidence="2" key="2">
    <citation type="submission" date="2022-01" db="EMBL/GenBank/DDBJ databases">
        <authorList>
            <person name="Yamashiro T."/>
            <person name="Shiraishi A."/>
            <person name="Satake H."/>
            <person name="Nakayama K."/>
        </authorList>
    </citation>
    <scope>NUCLEOTIDE SEQUENCE</scope>
</reference>
<dbReference type="SUPFAM" id="SSF56672">
    <property type="entry name" value="DNA/RNA polymerases"/>
    <property type="match status" value="1"/>
</dbReference>